<evidence type="ECO:0000313" key="4">
    <source>
        <dbReference type="Proteomes" id="UP001296873"/>
    </source>
</evidence>
<evidence type="ECO:0000256" key="1">
    <source>
        <dbReference type="SAM" id="MobiDB-lite"/>
    </source>
</evidence>
<dbReference type="InterPro" id="IPR001387">
    <property type="entry name" value="Cro/C1-type_HTH"/>
</dbReference>
<dbReference type="PROSITE" id="PS50943">
    <property type="entry name" value="HTH_CROC1"/>
    <property type="match status" value="1"/>
</dbReference>
<protein>
    <recommendedName>
        <fullName evidence="2">HTH cro/C1-type domain-containing protein</fullName>
    </recommendedName>
</protein>
<dbReference type="Proteomes" id="UP001296873">
    <property type="component" value="Unassembled WGS sequence"/>
</dbReference>
<sequence>MPRTNDLLKAPPAAVSDALIKLGKNIREARLRRNWREQDLANKVGISRAMINNVEHGKPSVAVTNYLGALWALGLLEHVHDVADPARDEEGQMLEHRRKPKRARPARTRDLDDDF</sequence>
<feature type="compositionally biased region" description="Basic residues" evidence="1">
    <location>
        <begin position="96"/>
        <end position="106"/>
    </location>
</feature>
<evidence type="ECO:0000313" key="3">
    <source>
        <dbReference type="EMBL" id="MBK1669939.1"/>
    </source>
</evidence>
<gene>
    <name evidence="3" type="ORF">CKO28_18045</name>
</gene>
<dbReference type="Pfam" id="PF01381">
    <property type="entry name" value="HTH_3"/>
    <property type="match status" value="1"/>
</dbReference>
<feature type="compositionally biased region" description="Basic and acidic residues" evidence="1">
    <location>
        <begin position="86"/>
        <end position="95"/>
    </location>
</feature>
<organism evidence="3 4">
    <name type="scientific">Rhodovibrio sodomensis</name>
    <dbReference type="NCBI Taxonomy" id="1088"/>
    <lineage>
        <taxon>Bacteria</taxon>
        <taxon>Pseudomonadati</taxon>
        <taxon>Pseudomonadota</taxon>
        <taxon>Alphaproteobacteria</taxon>
        <taxon>Rhodospirillales</taxon>
        <taxon>Rhodovibrionaceae</taxon>
        <taxon>Rhodovibrio</taxon>
    </lineage>
</organism>
<dbReference type="SUPFAM" id="SSF47413">
    <property type="entry name" value="lambda repressor-like DNA-binding domains"/>
    <property type="match status" value="1"/>
</dbReference>
<dbReference type="InterPro" id="IPR010982">
    <property type="entry name" value="Lambda_DNA-bd_dom_sf"/>
</dbReference>
<dbReference type="CDD" id="cd00093">
    <property type="entry name" value="HTH_XRE"/>
    <property type="match status" value="1"/>
</dbReference>
<keyword evidence="4" id="KW-1185">Reference proteome</keyword>
<accession>A0ABS1DHM2</accession>
<dbReference type="Gene3D" id="1.10.260.40">
    <property type="entry name" value="lambda repressor-like DNA-binding domains"/>
    <property type="match status" value="1"/>
</dbReference>
<feature type="region of interest" description="Disordered" evidence="1">
    <location>
        <begin position="86"/>
        <end position="115"/>
    </location>
</feature>
<dbReference type="RefSeq" id="WP_200342282.1">
    <property type="nucleotide sequence ID" value="NZ_NRRL01000067.1"/>
</dbReference>
<reference evidence="3 4" key="1">
    <citation type="journal article" date="2020" name="Microorganisms">
        <title>Osmotic Adaptation and Compatible Solute Biosynthesis of Phototrophic Bacteria as Revealed from Genome Analyses.</title>
        <authorList>
            <person name="Imhoff J.F."/>
            <person name="Rahn T."/>
            <person name="Kunzel S."/>
            <person name="Keller A."/>
            <person name="Neulinger S.C."/>
        </authorList>
    </citation>
    <scope>NUCLEOTIDE SEQUENCE [LARGE SCALE GENOMIC DNA]</scope>
    <source>
        <strain evidence="3 4">DSM 9895</strain>
    </source>
</reference>
<evidence type="ECO:0000259" key="2">
    <source>
        <dbReference type="PROSITE" id="PS50943"/>
    </source>
</evidence>
<comment type="caution">
    <text evidence="3">The sequence shown here is derived from an EMBL/GenBank/DDBJ whole genome shotgun (WGS) entry which is preliminary data.</text>
</comment>
<dbReference type="EMBL" id="NRRL01000067">
    <property type="protein sequence ID" value="MBK1669939.1"/>
    <property type="molecule type" value="Genomic_DNA"/>
</dbReference>
<name>A0ABS1DHM2_9PROT</name>
<feature type="domain" description="HTH cro/C1-type" evidence="2">
    <location>
        <begin position="26"/>
        <end position="58"/>
    </location>
</feature>
<proteinExistence type="predicted"/>